<evidence type="ECO:0000313" key="1">
    <source>
        <dbReference type="EMBL" id="KKN29731.1"/>
    </source>
</evidence>
<reference evidence="1" key="1">
    <citation type="journal article" date="2015" name="Nature">
        <title>Complex archaea that bridge the gap between prokaryotes and eukaryotes.</title>
        <authorList>
            <person name="Spang A."/>
            <person name="Saw J.H."/>
            <person name="Jorgensen S.L."/>
            <person name="Zaremba-Niedzwiedzka K."/>
            <person name="Martijn J."/>
            <person name="Lind A.E."/>
            <person name="van Eijk R."/>
            <person name="Schleper C."/>
            <person name="Guy L."/>
            <person name="Ettema T.J."/>
        </authorList>
    </citation>
    <scope>NUCLEOTIDE SEQUENCE</scope>
</reference>
<sequence length="232" mass="26431">MNRHFSILLLLVNLSFSASCFSHQYNLTFNRPQSTPQADYALELLKLAYADIGFKIYIIDFSHQNALLAANNGVLDGQLGRDVSVEENYENLIRVDYELFKFDLVLYKNCLPSSLEQLDSVAIVDGYPVQEHYLANTQFAGNIIKVKSMNAQLNLLAQQKVQGALMINFIMQNNDLPTPQGCFEKEVLNTYPLYHYLNKRNKNLVEKLKMSLINLTNNGTVYALRAKYGLSF</sequence>
<dbReference type="EMBL" id="LAZR01002462">
    <property type="protein sequence ID" value="KKN29731.1"/>
    <property type="molecule type" value="Genomic_DNA"/>
</dbReference>
<comment type="caution">
    <text evidence="1">The sequence shown here is derived from an EMBL/GenBank/DDBJ whole genome shotgun (WGS) entry which is preliminary data.</text>
</comment>
<dbReference type="AlphaFoldDB" id="A0A0F9RXT0"/>
<protein>
    <submittedName>
        <fullName evidence="1">Uncharacterized protein</fullName>
    </submittedName>
</protein>
<dbReference type="Gene3D" id="3.40.190.10">
    <property type="entry name" value="Periplasmic binding protein-like II"/>
    <property type="match status" value="2"/>
</dbReference>
<name>A0A0F9RXT0_9ZZZZ</name>
<dbReference type="PROSITE" id="PS51257">
    <property type="entry name" value="PROKAR_LIPOPROTEIN"/>
    <property type="match status" value="1"/>
</dbReference>
<organism evidence="1">
    <name type="scientific">marine sediment metagenome</name>
    <dbReference type="NCBI Taxonomy" id="412755"/>
    <lineage>
        <taxon>unclassified sequences</taxon>
        <taxon>metagenomes</taxon>
        <taxon>ecological metagenomes</taxon>
    </lineage>
</organism>
<proteinExistence type="predicted"/>
<dbReference type="SUPFAM" id="SSF53850">
    <property type="entry name" value="Periplasmic binding protein-like II"/>
    <property type="match status" value="1"/>
</dbReference>
<gene>
    <name evidence="1" type="ORF">LCGC14_0841070</name>
</gene>
<accession>A0A0F9RXT0</accession>